<dbReference type="RefSeq" id="WP_390228016.1">
    <property type="nucleotide sequence ID" value="NZ_JBHSCN010000004.1"/>
</dbReference>
<evidence type="ECO:0000259" key="4">
    <source>
        <dbReference type="SMART" id="SM00563"/>
    </source>
</evidence>
<proteinExistence type="predicted"/>
<dbReference type="SMART" id="SM00563">
    <property type="entry name" value="PlsC"/>
    <property type="match status" value="1"/>
</dbReference>
<comment type="caution">
    <text evidence="5">The sequence shown here is derived from an EMBL/GenBank/DDBJ whole genome shotgun (WGS) entry which is preliminary data.</text>
</comment>
<dbReference type="Proteomes" id="UP001595900">
    <property type="component" value="Unassembled WGS sequence"/>
</dbReference>
<gene>
    <name evidence="5" type="ORF">ACFOYW_06625</name>
</gene>
<dbReference type="InterPro" id="IPR002123">
    <property type="entry name" value="Plipid/glycerol_acylTrfase"/>
</dbReference>
<accession>A0ABV8Q3P6</accession>
<evidence type="ECO:0000256" key="3">
    <source>
        <dbReference type="SAM" id="MobiDB-lite"/>
    </source>
</evidence>
<feature type="domain" description="Phospholipid/glycerol acyltransferase" evidence="4">
    <location>
        <begin position="72"/>
        <end position="191"/>
    </location>
</feature>
<dbReference type="GO" id="GO:0016746">
    <property type="term" value="F:acyltransferase activity"/>
    <property type="evidence" value="ECO:0007669"/>
    <property type="project" value="UniProtKB-KW"/>
</dbReference>
<sequence>MAAQADPAAPADDRETAQGGDGPDDEAAVDDYVARGSHTLYNIARYTVAPLARLIYRPRVIGRKNVPKTGPVIIASNHLSFIDSVAIPMCAPRRVRFLAKSVYFEGTGFRGWLQRVFFTAVGAIPVVRGAGSAAQIALDQSKRIIEAGNAFAIYPEGTRSLDGRLYKGRTGAAWLALATGAPVVPVGLKRTDEFLPVGAKRPRFLRITVEFGEPIDLSHLGAAESGKARRLATDEIMRAIQALSGQEFAGSYNEAPPANTVERVRRMLHAERR</sequence>
<evidence type="ECO:0000256" key="1">
    <source>
        <dbReference type="ARBA" id="ARBA00022679"/>
    </source>
</evidence>
<dbReference type="SUPFAM" id="SSF69593">
    <property type="entry name" value="Glycerol-3-phosphate (1)-acyltransferase"/>
    <property type="match status" value="1"/>
</dbReference>
<dbReference type="CDD" id="cd07989">
    <property type="entry name" value="LPLAT_AGPAT-like"/>
    <property type="match status" value="1"/>
</dbReference>
<protein>
    <submittedName>
        <fullName evidence="5">Lysophospholipid acyltransferase family protein</fullName>
    </submittedName>
</protein>
<reference evidence="6" key="1">
    <citation type="journal article" date="2019" name="Int. J. Syst. Evol. Microbiol.">
        <title>The Global Catalogue of Microorganisms (GCM) 10K type strain sequencing project: providing services to taxonomists for standard genome sequencing and annotation.</title>
        <authorList>
            <consortium name="The Broad Institute Genomics Platform"/>
            <consortium name="The Broad Institute Genome Sequencing Center for Infectious Disease"/>
            <person name="Wu L."/>
            <person name="Ma J."/>
        </authorList>
    </citation>
    <scope>NUCLEOTIDE SEQUENCE [LARGE SCALE GENOMIC DNA]</scope>
    <source>
        <strain evidence="6">CGMCC 1.10363</strain>
    </source>
</reference>
<keyword evidence="1" id="KW-0808">Transferase</keyword>
<organism evidence="5 6">
    <name type="scientific">Gryllotalpicola reticulitermitis</name>
    <dbReference type="NCBI Taxonomy" id="1184153"/>
    <lineage>
        <taxon>Bacteria</taxon>
        <taxon>Bacillati</taxon>
        <taxon>Actinomycetota</taxon>
        <taxon>Actinomycetes</taxon>
        <taxon>Micrococcales</taxon>
        <taxon>Microbacteriaceae</taxon>
        <taxon>Gryllotalpicola</taxon>
    </lineage>
</organism>
<name>A0ABV8Q3P6_9MICO</name>
<feature type="compositionally biased region" description="Low complexity" evidence="3">
    <location>
        <begin position="1"/>
        <end position="10"/>
    </location>
</feature>
<dbReference type="Pfam" id="PF01553">
    <property type="entry name" value="Acyltransferase"/>
    <property type="match status" value="1"/>
</dbReference>
<evidence type="ECO:0000256" key="2">
    <source>
        <dbReference type="ARBA" id="ARBA00023315"/>
    </source>
</evidence>
<feature type="region of interest" description="Disordered" evidence="3">
    <location>
        <begin position="1"/>
        <end position="28"/>
    </location>
</feature>
<dbReference type="PANTHER" id="PTHR10434:SF11">
    <property type="entry name" value="1-ACYL-SN-GLYCEROL-3-PHOSPHATE ACYLTRANSFERASE"/>
    <property type="match status" value="1"/>
</dbReference>
<keyword evidence="2 5" id="KW-0012">Acyltransferase</keyword>
<evidence type="ECO:0000313" key="6">
    <source>
        <dbReference type="Proteomes" id="UP001595900"/>
    </source>
</evidence>
<keyword evidence="6" id="KW-1185">Reference proteome</keyword>
<dbReference type="PANTHER" id="PTHR10434">
    <property type="entry name" value="1-ACYL-SN-GLYCEROL-3-PHOSPHATE ACYLTRANSFERASE"/>
    <property type="match status" value="1"/>
</dbReference>
<dbReference type="EMBL" id="JBHSCN010000004">
    <property type="protein sequence ID" value="MFC4243041.1"/>
    <property type="molecule type" value="Genomic_DNA"/>
</dbReference>
<evidence type="ECO:0000313" key="5">
    <source>
        <dbReference type="EMBL" id="MFC4243041.1"/>
    </source>
</evidence>